<feature type="region of interest" description="Disordered" evidence="1">
    <location>
        <begin position="173"/>
        <end position="195"/>
    </location>
</feature>
<protein>
    <submittedName>
        <fullName evidence="2">Uncharacterized protein</fullName>
    </submittedName>
</protein>
<evidence type="ECO:0000313" key="2">
    <source>
        <dbReference type="EMBL" id="ASV75674.1"/>
    </source>
</evidence>
<dbReference type="OrthoDB" id="249490at2"/>
<accession>A0A286RI85</accession>
<feature type="compositionally biased region" description="Low complexity" evidence="1">
    <location>
        <begin position="49"/>
        <end position="73"/>
    </location>
</feature>
<evidence type="ECO:0000313" key="3">
    <source>
        <dbReference type="Proteomes" id="UP000215086"/>
    </source>
</evidence>
<feature type="compositionally biased region" description="Pro residues" evidence="1">
    <location>
        <begin position="135"/>
        <end position="147"/>
    </location>
</feature>
<dbReference type="Proteomes" id="UP000215086">
    <property type="component" value="Chromosome"/>
</dbReference>
<evidence type="ECO:0000256" key="1">
    <source>
        <dbReference type="SAM" id="MobiDB-lite"/>
    </source>
</evidence>
<feature type="region of interest" description="Disordered" evidence="1">
    <location>
        <begin position="45"/>
        <end position="153"/>
    </location>
</feature>
<name>A0A286RI85_9BACT</name>
<dbReference type="RefSeq" id="WP_157732054.1">
    <property type="nucleotide sequence ID" value="NZ_CP018477.1"/>
</dbReference>
<sequence>MQRMIRKPRREYPPRGWEVIPVWAVLCGTLVFSATAEAQRVRFPTASLSTQTQPPTGGTSPSQGTWTTTSSGSNVQPTAPAPSGSVYGSPATSGGVYGTQVQPMTPGAATPVPGQSSVYGAAPAPQGNDAIPSPWSVPPPAAPPSATAPPALNYPPGQVPSYAPAGPGVAPGPGAIYQGATPPPSNWDPYAAPGTGTQSVFPQGGIFPGVGGQDFYNTMIKFRESTGFRFTWIPGNGGSELGVDDLELYSTFAFPFLSTAGPPLRVTPGFTFHWWNGPISSALPQSQDMPSVTYDAYLDAAWNPQLTPVLGGELSFRIGVYSDFKRVTADSLRFQGTGYLTLNMTPNWKLKGGVMYLDRVRIKMLPAGGAIWVDNASDPSMEISILFPNPRFAMRLPRSVGADIWWYVRGDYGGDSWTIKRTSGINAGATERVDYNDLRLATGLDFYRMRGLRGYIEVGLAFSRELVYEAGWTDKYKPNSAVFLGGGLAF</sequence>
<gene>
    <name evidence="2" type="ORF">THTE_3072</name>
</gene>
<organism evidence="2 3">
    <name type="scientific">Thermogutta terrifontis</name>
    <dbReference type="NCBI Taxonomy" id="1331910"/>
    <lineage>
        <taxon>Bacteria</taxon>
        <taxon>Pseudomonadati</taxon>
        <taxon>Planctomycetota</taxon>
        <taxon>Planctomycetia</taxon>
        <taxon>Pirellulales</taxon>
        <taxon>Thermoguttaceae</taxon>
        <taxon>Thermogutta</taxon>
    </lineage>
</organism>
<proteinExistence type="predicted"/>
<dbReference type="AlphaFoldDB" id="A0A286RI85"/>
<dbReference type="EMBL" id="CP018477">
    <property type="protein sequence ID" value="ASV75674.1"/>
    <property type="molecule type" value="Genomic_DNA"/>
</dbReference>
<reference evidence="2 3" key="1">
    <citation type="journal article" name="Front. Microbiol.">
        <title>Sugar Metabolism of the First Thermophilic Planctomycete Thermogutta terrifontis: Comparative Genomic and Transcriptomic Approaches.</title>
        <authorList>
            <person name="Elcheninov A.G."/>
            <person name="Menzel P."/>
            <person name="Gudbergsdottir S.R."/>
            <person name="Slesarev A.I."/>
            <person name="Kadnikov V.V."/>
            <person name="Krogh A."/>
            <person name="Bonch-Osmolovskaya E.A."/>
            <person name="Peng X."/>
            <person name="Kublanov I.V."/>
        </authorList>
    </citation>
    <scope>NUCLEOTIDE SEQUENCE [LARGE SCALE GENOMIC DNA]</scope>
    <source>
        <strain evidence="2 3">R1</strain>
    </source>
</reference>
<dbReference type="KEGG" id="ttf:THTE_3072"/>
<keyword evidence="3" id="KW-1185">Reference proteome</keyword>